<evidence type="ECO:0000313" key="3">
    <source>
        <dbReference type="EMBL" id="MRH43788.1"/>
    </source>
</evidence>
<protein>
    <submittedName>
        <fullName evidence="3">BMP family ABC transporter substrate-binding protein</fullName>
    </submittedName>
</protein>
<dbReference type="OrthoDB" id="9776955at2"/>
<dbReference type="CDD" id="cd06325">
    <property type="entry name" value="PBP1_ABC_unchar_transporter"/>
    <property type="match status" value="1"/>
</dbReference>
<reference evidence="3" key="1">
    <citation type="submission" date="2019-11" db="EMBL/GenBank/DDBJ databases">
        <authorList>
            <person name="Li J."/>
        </authorList>
    </citation>
    <scope>NUCLEOTIDE SEQUENCE</scope>
    <source>
        <strain evidence="3">B6B</strain>
    </source>
</reference>
<comment type="caution">
    <text evidence="3">The sequence shown here is derived from an EMBL/GenBank/DDBJ whole genome shotgun (WGS) entry which is preliminary data.</text>
</comment>
<feature type="compositionally biased region" description="Polar residues" evidence="1">
    <location>
        <begin position="27"/>
        <end position="36"/>
    </location>
</feature>
<dbReference type="PANTHER" id="PTHR35271:SF1">
    <property type="entry name" value="ABC TRANSPORTER, SUBSTRATE-BINDING LIPOPROTEIN"/>
    <property type="match status" value="1"/>
</dbReference>
<sequence length="355" mass="37543">MKNKWLYFLGLAIISMLILAACGAGEETNSSGSDSPAESEEETDQEEQSEGSDEAETETYTIGATQIVEHPSLDAAYQGFKDAIADAGLEVEYDFQSAQNDVNNGKTIANNFVADNVDLIFANSTPSAQSALSATSDIPIIFTSVTDAVAGGLVEAMDQPGENITGVLDLHPDSIVNTVNFIDTYFEGAKVGLIYNSGEANSVAQIDAVNAAIEGTSLSTVERTVATSADVQTATTTLVGEADVIYVITDNTVVDALEAVIGVANEQDIPLIVGEPNSVEKGGFATFGIDYHTIGYRAGEMAVEVLTGQKATSDIPVEVPPEMQLFINKGAAEEQGIEWNAEWDEKAQFLETAEE</sequence>
<gene>
    <name evidence="3" type="ORF">GH741_14010</name>
</gene>
<feature type="chain" id="PRO_5039278979" evidence="2">
    <location>
        <begin position="21"/>
        <end position="355"/>
    </location>
</feature>
<proteinExistence type="predicted"/>
<evidence type="ECO:0000256" key="2">
    <source>
        <dbReference type="SAM" id="SignalP"/>
    </source>
</evidence>
<feature type="region of interest" description="Disordered" evidence="1">
    <location>
        <begin position="25"/>
        <end position="57"/>
    </location>
</feature>
<dbReference type="Gene3D" id="3.40.50.2300">
    <property type="match status" value="2"/>
</dbReference>
<evidence type="ECO:0000313" key="4">
    <source>
        <dbReference type="Proteomes" id="UP000799092"/>
    </source>
</evidence>
<dbReference type="AlphaFoldDB" id="A0A6A8DDN0"/>
<dbReference type="Pfam" id="PF04392">
    <property type="entry name" value="ABC_sub_bind"/>
    <property type="match status" value="1"/>
</dbReference>
<dbReference type="InterPro" id="IPR007487">
    <property type="entry name" value="ABC_transpt-TYRBP-like"/>
</dbReference>
<dbReference type="EMBL" id="WJNG01000011">
    <property type="protein sequence ID" value="MRH43788.1"/>
    <property type="molecule type" value="Genomic_DNA"/>
</dbReference>
<keyword evidence="4" id="KW-1185">Reference proteome</keyword>
<keyword evidence="2" id="KW-0732">Signal</keyword>
<feature type="compositionally biased region" description="Acidic residues" evidence="1">
    <location>
        <begin position="37"/>
        <end position="57"/>
    </location>
</feature>
<dbReference type="SUPFAM" id="SSF53822">
    <property type="entry name" value="Periplasmic binding protein-like I"/>
    <property type="match status" value="1"/>
</dbReference>
<organism evidence="3 4">
    <name type="scientific">Aquibacillus halophilus</name>
    <dbReference type="NCBI Taxonomy" id="930132"/>
    <lineage>
        <taxon>Bacteria</taxon>
        <taxon>Bacillati</taxon>
        <taxon>Bacillota</taxon>
        <taxon>Bacilli</taxon>
        <taxon>Bacillales</taxon>
        <taxon>Bacillaceae</taxon>
        <taxon>Aquibacillus</taxon>
    </lineage>
</organism>
<evidence type="ECO:0000256" key="1">
    <source>
        <dbReference type="SAM" id="MobiDB-lite"/>
    </source>
</evidence>
<accession>A0A6A8DDN0</accession>
<dbReference type="Proteomes" id="UP000799092">
    <property type="component" value="Unassembled WGS sequence"/>
</dbReference>
<feature type="signal peptide" evidence="2">
    <location>
        <begin position="1"/>
        <end position="20"/>
    </location>
</feature>
<dbReference type="PROSITE" id="PS51257">
    <property type="entry name" value="PROKAR_LIPOPROTEIN"/>
    <property type="match status" value="1"/>
</dbReference>
<name>A0A6A8DDN0_9BACI</name>
<dbReference type="RefSeq" id="WP_153737399.1">
    <property type="nucleotide sequence ID" value="NZ_WJNG01000011.1"/>
</dbReference>
<dbReference type="InterPro" id="IPR028082">
    <property type="entry name" value="Peripla_BP_I"/>
</dbReference>
<dbReference type="PANTHER" id="PTHR35271">
    <property type="entry name" value="ABC TRANSPORTER, SUBSTRATE-BINDING LIPOPROTEIN-RELATED"/>
    <property type="match status" value="1"/>
</dbReference>